<accession>A0A1R1YD97</accession>
<dbReference type="STRING" id="133412.A0A1R1YD97"/>
<organism evidence="2 3">
    <name type="scientific">Smittium culicis</name>
    <dbReference type="NCBI Taxonomy" id="133412"/>
    <lineage>
        <taxon>Eukaryota</taxon>
        <taxon>Fungi</taxon>
        <taxon>Fungi incertae sedis</taxon>
        <taxon>Zoopagomycota</taxon>
        <taxon>Kickxellomycotina</taxon>
        <taxon>Harpellomycetes</taxon>
        <taxon>Harpellales</taxon>
        <taxon>Legeriomycetaceae</taxon>
        <taxon>Smittium</taxon>
    </lineage>
</organism>
<dbReference type="EMBL" id="LSSN01000280">
    <property type="protein sequence ID" value="OMJ24775.1"/>
    <property type="molecule type" value="Genomic_DNA"/>
</dbReference>
<feature type="domain" description="Polysaccharide biosynthesis" evidence="1">
    <location>
        <begin position="14"/>
        <end position="116"/>
    </location>
</feature>
<evidence type="ECO:0000313" key="2">
    <source>
        <dbReference type="EMBL" id="OMJ24775.1"/>
    </source>
</evidence>
<evidence type="ECO:0000313" key="3">
    <source>
        <dbReference type="Proteomes" id="UP000187283"/>
    </source>
</evidence>
<dbReference type="AlphaFoldDB" id="A0A1R1YD97"/>
<dbReference type="OrthoDB" id="10248897at2759"/>
<keyword evidence="3" id="KW-1185">Reference proteome</keyword>
<comment type="caution">
    <text evidence="2">The sequence shown here is derived from an EMBL/GenBank/DDBJ whole genome shotgun (WGS) entry which is preliminary data.</text>
</comment>
<name>A0A1R1YD97_9FUNG</name>
<dbReference type="PANTHER" id="PTHR13410">
    <property type="entry name" value="PROTEIN PBDC1"/>
    <property type="match status" value="1"/>
</dbReference>
<reference evidence="2 3" key="1">
    <citation type="submission" date="2017-01" db="EMBL/GenBank/DDBJ databases">
        <authorList>
            <person name="Mah S.A."/>
            <person name="Swanson W.J."/>
            <person name="Moy G.W."/>
            <person name="Vacquier V.D."/>
        </authorList>
    </citation>
    <scope>NUCLEOTIDE SEQUENCE [LARGE SCALE GENOMIC DNA]</scope>
    <source>
        <strain evidence="2 3">GSMNP</strain>
    </source>
</reference>
<dbReference type="Pfam" id="PF04669">
    <property type="entry name" value="PBDC1"/>
    <property type="match status" value="1"/>
</dbReference>
<gene>
    <name evidence="2" type="ORF">AYI70_g1342</name>
</gene>
<protein>
    <submittedName>
        <fullName evidence="2">Protein PBDC1</fullName>
    </submittedName>
</protein>
<proteinExistence type="predicted"/>
<dbReference type="InterPro" id="IPR008476">
    <property type="entry name" value="PBDC1_metazoa/fungi"/>
</dbReference>
<dbReference type="Proteomes" id="UP000187283">
    <property type="component" value="Unassembled WGS sequence"/>
</dbReference>
<dbReference type="InterPro" id="IPR023139">
    <property type="entry name" value="PBDC1-like_dom_sf"/>
</dbReference>
<dbReference type="Gene3D" id="1.10.3560.10">
    <property type="entry name" value="yst0336 like domain"/>
    <property type="match status" value="1"/>
</dbReference>
<dbReference type="PANTHER" id="PTHR13410:SF9">
    <property type="entry name" value="PROTEIN PBDC1"/>
    <property type="match status" value="1"/>
</dbReference>
<dbReference type="InterPro" id="IPR021148">
    <property type="entry name" value="Polysacc_synth_dom"/>
</dbReference>
<evidence type="ECO:0000259" key="1">
    <source>
        <dbReference type="Pfam" id="PF04669"/>
    </source>
</evidence>
<sequence>MLPEAEQTENLREIEMQWAVKAMTHAEAYWGLLQAKPGNEIKLTRVDDEIYKEFRELFPDMNIEFLNEVEDFKSPAMKEKWRNFITKYEKKVKDYTFGSLLRINCHEGYEEQNTMFDNYQH</sequence>
<dbReference type="GO" id="GO:0005737">
    <property type="term" value="C:cytoplasm"/>
    <property type="evidence" value="ECO:0007669"/>
    <property type="project" value="TreeGrafter"/>
</dbReference>